<protein>
    <submittedName>
        <fullName evidence="1">Uncharacterized protein</fullName>
    </submittedName>
</protein>
<keyword evidence="2" id="KW-1185">Reference proteome</keyword>
<dbReference type="RefSeq" id="WP_087296761.1">
    <property type="nucleotide sequence ID" value="NZ_JAUDCK010000008.1"/>
</dbReference>
<proteinExistence type="predicted"/>
<organism evidence="1 2">
    <name type="scientific">Massilimicrobiota timonensis</name>
    <dbReference type="NCBI Taxonomy" id="1776392"/>
    <lineage>
        <taxon>Bacteria</taxon>
        <taxon>Bacillati</taxon>
        <taxon>Bacillota</taxon>
        <taxon>Erysipelotrichia</taxon>
        <taxon>Erysipelotrichales</taxon>
        <taxon>Erysipelotrichaceae</taxon>
        <taxon>Massilimicrobiota</taxon>
    </lineage>
</organism>
<reference evidence="2" key="1">
    <citation type="submission" date="2023-06" db="EMBL/GenBank/DDBJ databases">
        <title>Identification and characterization of horizontal gene transfer across gut microbiota members of farm animals based on homology search.</title>
        <authorList>
            <person name="Zeman M."/>
            <person name="Kubasova T."/>
            <person name="Jahodarova E."/>
            <person name="Nykrynova M."/>
            <person name="Rychlik I."/>
        </authorList>
    </citation>
    <scope>NUCLEOTIDE SEQUENCE [LARGE SCALE GENOMIC DNA]</scope>
    <source>
        <strain evidence="2">ET341</strain>
    </source>
</reference>
<sequence length="94" mass="10995">MKQFWIDLCCVLLLICVMSLFFGDHQVSKTLFERQIDQFEEDVSSRKEIQSVITLQDTSDNRVGTMMETLSQWCVNIIEFIAKIFSDFISLFIS</sequence>
<gene>
    <name evidence="1" type="ORF">QUV98_03795</name>
</gene>
<name>A0ABT7UH22_9FIRM</name>
<evidence type="ECO:0000313" key="1">
    <source>
        <dbReference type="EMBL" id="MDM8195440.1"/>
    </source>
</evidence>
<dbReference type="Proteomes" id="UP001529275">
    <property type="component" value="Unassembled WGS sequence"/>
</dbReference>
<dbReference type="EMBL" id="JAUDCK010000008">
    <property type="protein sequence ID" value="MDM8195440.1"/>
    <property type="molecule type" value="Genomic_DNA"/>
</dbReference>
<evidence type="ECO:0000313" key="2">
    <source>
        <dbReference type="Proteomes" id="UP001529275"/>
    </source>
</evidence>
<reference evidence="1 2" key="2">
    <citation type="submission" date="2023-06" db="EMBL/GenBank/DDBJ databases">
        <authorList>
            <person name="Zeman M."/>
            <person name="Kubasova T."/>
            <person name="Jahodarova E."/>
            <person name="Nykrynova M."/>
            <person name="Rychlik I."/>
        </authorList>
    </citation>
    <scope>NUCLEOTIDE SEQUENCE [LARGE SCALE GENOMIC DNA]</scope>
    <source>
        <strain evidence="1 2">ET341</strain>
    </source>
</reference>
<comment type="caution">
    <text evidence="1">The sequence shown here is derived from an EMBL/GenBank/DDBJ whole genome shotgun (WGS) entry which is preliminary data.</text>
</comment>
<accession>A0ABT7UH22</accession>